<dbReference type="InterPro" id="IPR050189">
    <property type="entry name" value="MFS_Efflux_Transporters"/>
</dbReference>
<dbReference type="Pfam" id="PF07690">
    <property type="entry name" value="MFS_1"/>
    <property type="match status" value="1"/>
</dbReference>
<dbReference type="PANTHER" id="PTHR43124:SF5">
    <property type="entry name" value="PURINE RIBONUCLEOSIDE EFFLUX PUMP NEPI"/>
    <property type="match status" value="1"/>
</dbReference>
<dbReference type="GO" id="GO:0005886">
    <property type="term" value="C:plasma membrane"/>
    <property type="evidence" value="ECO:0007669"/>
    <property type="project" value="UniProtKB-SubCell"/>
</dbReference>
<feature type="transmembrane region" description="Helical" evidence="6">
    <location>
        <begin position="237"/>
        <end position="264"/>
    </location>
</feature>
<keyword evidence="2" id="KW-1003">Cell membrane</keyword>
<evidence type="ECO:0000256" key="3">
    <source>
        <dbReference type="ARBA" id="ARBA00022692"/>
    </source>
</evidence>
<evidence type="ECO:0000256" key="2">
    <source>
        <dbReference type="ARBA" id="ARBA00022475"/>
    </source>
</evidence>
<evidence type="ECO:0000256" key="5">
    <source>
        <dbReference type="ARBA" id="ARBA00023136"/>
    </source>
</evidence>
<feature type="transmembrane region" description="Helical" evidence="6">
    <location>
        <begin position="334"/>
        <end position="356"/>
    </location>
</feature>
<feature type="transmembrane region" description="Helical" evidence="6">
    <location>
        <begin position="165"/>
        <end position="187"/>
    </location>
</feature>
<dbReference type="OrthoDB" id="9812189at2"/>
<dbReference type="InterPro" id="IPR036259">
    <property type="entry name" value="MFS_trans_sf"/>
</dbReference>
<gene>
    <name evidence="8" type="primary">nepI_1</name>
    <name evidence="8" type="ORF">NCTC9428_02771</name>
</gene>
<keyword evidence="3 6" id="KW-0812">Transmembrane</keyword>
<evidence type="ECO:0000313" key="9">
    <source>
        <dbReference type="Proteomes" id="UP000281909"/>
    </source>
</evidence>
<protein>
    <submittedName>
        <fullName evidence="8">Major facilitator transporter</fullName>
    </submittedName>
</protein>
<dbReference type="InterPro" id="IPR011701">
    <property type="entry name" value="MFS"/>
</dbReference>
<feature type="transmembrane region" description="Helical" evidence="6">
    <location>
        <begin position="208"/>
        <end position="231"/>
    </location>
</feature>
<dbReference type="Gene3D" id="1.20.1250.20">
    <property type="entry name" value="MFS general substrate transporter like domains"/>
    <property type="match status" value="1"/>
</dbReference>
<dbReference type="PROSITE" id="PS50850">
    <property type="entry name" value="MFS"/>
    <property type="match status" value="1"/>
</dbReference>
<proteinExistence type="predicted"/>
<keyword evidence="4 6" id="KW-1133">Transmembrane helix</keyword>
<comment type="subcellular location">
    <subcellularLocation>
        <location evidence="1">Cell membrane</location>
        <topology evidence="1">Multi-pass membrane protein</topology>
    </subcellularLocation>
</comment>
<feature type="transmembrane region" description="Helical" evidence="6">
    <location>
        <begin position="137"/>
        <end position="159"/>
    </location>
</feature>
<dbReference type="InterPro" id="IPR020846">
    <property type="entry name" value="MFS_dom"/>
</dbReference>
<evidence type="ECO:0000256" key="6">
    <source>
        <dbReference type="SAM" id="Phobius"/>
    </source>
</evidence>
<evidence type="ECO:0000256" key="4">
    <source>
        <dbReference type="ARBA" id="ARBA00022989"/>
    </source>
</evidence>
<dbReference type="SUPFAM" id="SSF103473">
    <property type="entry name" value="MFS general substrate transporter"/>
    <property type="match status" value="1"/>
</dbReference>
<keyword evidence="5 6" id="KW-0472">Membrane</keyword>
<dbReference type="EMBL" id="LR134318">
    <property type="protein sequence ID" value="VEF11156.1"/>
    <property type="molecule type" value="Genomic_DNA"/>
</dbReference>
<feature type="transmembrane region" description="Helical" evidence="6">
    <location>
        <begin position="51"/>
        <end position="72"/>
    </location>
</feature>
<sequence length="398" mass="40835">MTVPSSEKRGWSAVLAMSLAAFALVASEFMPVSLLTPIAADLHITEGQAGQGISVSGAFALITSLVIASVAARVERKKLLLGLTLLMIVSGTVVAIAPGYPSFMLGRALIGVAIGGFWSLSAATAMRLVPPAKVSRAMAIVNGGNALATVIAAPAGSFLGSLIGWRGAFFCVVPVAVLAALWLLISLPSFKPERNAGNNNALRLMRQPAVALGMVAVSVFFMGQFMLFTYLRPFLEIVTGVSVSTLSLMLLGLGVAGFVGTFLIERFMGKGLYRTLTVIPLIMACIALALVNFGQSPMLTAVLLAGWGLVATAAPVGWWTWLAQTLPDDAEAGGGMLVAIVQLAIAGGAVVGGLAFDLSGYKATFELSAGVLVVASGLAWLAGRGATEVHLSESGAAA</sequence>
<dbReference type="PANTHER" id="PTHR43124">
    <property type="entry name" value="PURINE EFFLUX PUMP PBUE"/>
    <property type="match status" value="1"/>
</dbReference>
<reference evidence="8 9" key="1">
    <citation type="submission" date="2018-12" db="EMBL/GenBank/DDBJ databases">
        <authorList>
            <consortium name="Pathogen Informatics"/>
        </authorList>
    </citation>
    <scope>NUCLEOTIDE SEQUENCE [LARGE SCALE GENOMIC DNA]</scope>
    <source>
        <strain evidence="8 9">NCTC9428</strain>
    </source>
</reference>
<feature type="transmembrane region" description="Helical" evidence="6">
    <location>
        <begin position="299"/>
        <end position="322"/>
    </location>
</feature>
<evidence type="ECO:0000256" key="1">
    <source>
        <dbReference type="ARBA" id="ARBA00004651"/>
    </source>
</evidence>
<evidence type="ECO:0000313" key="8">
    <source>
        <dbReference type="EMBL" id="VEF11156.1"/>
    </source>
</evidence>
<dbReference type="AlphaFoldDB" id="A0A3S4QNC2"/>
<dbReference type="RefSeq" id="WP_126363429.1">
    <property type="nucleotide sequence ID" value="NZ_LR134318.1"/>
</dbReference>
<dbReference type="Proteomes" id="UP000281909">
    <property type="component" value="Chromosome"/>
</dbReference>
<feature type="transmembrane region" description="Helical" evidence="6">
    <location>
        <begin position="79"/>
        <end position="98"/>
    </location>
</feature>
<feature type="transmembrane region" description="Helical" evidence="6">
    <location>
        <begin position="104"/>
        <end position="125"/>
    </location>
</feature>
<accession>A0A3S4QNC2</accession>
<dbReference type="GO" id="GO:0022857">
    <property type="term" value="F:transmembrane transporter activity"/>
    <property type="evidence" value="ECO:0007669"/>
    <property type="project" value="InterPro"/>
</dbReference>
<dbReference type="CDD" id="cd17324">
    <property type="entry name" value="MFS_NepI_like"/>
    <property type="match status" value="1"/>
</dbReference>
<name>A0A3S4QNC2_PSEFL</name>
<evidence type="ECO:0000259" key="7">
    <source>
        <dbReference type="PROSITE" id="PS50850"/>
    </source>
</evidence>
<organism evidence="8 9">
    <name type="scientific">Pseudomonas fluorescens</name>
    <dbReference type="NCBI Taxonomy" id="294"/>
    <lineage>
        <taxon>Bacteria</taxon>
        <taxon>Pseudomonadati</taxon>
        <taxon>Pseudomonadota</taxon>
        <taxon>Gammaproteobacteria</taxon>
        <taxon>Pseudomonadales</taxon>
        <taxon>Pseudomonadaceae</taxon>
        <taxon>Pseudomonas</taxon>
    </lineage>
</organism>
<feature type="domain" description="Major facilitator superfamily (MFS) profile" evidence="7">
    <location>
        <begin position="13"/>
        <end position="387"/>
    </location>
</feature>
<feature type="transmembrane region" description="Helical" evidence="6">
    <location>
        <begin position="271"/>
        <end position="293"/>
    </location>
</feature>